<sequence>MATGERMSINKLLVSRMRSFHIRRKKEKKPLAVHGTLHIKPTERRLYCRSEYPVHNCRKGSETHSN</sequence>
<reference evidence="1" key="1">
    <citation type="journal article" date="2023" name="Mol. Ecol. Resour.">
        <title>Chromosome-level genome assembly of a triploid poplar Populus alba 'Berolinensis'.</title>
        <authorList>
            <person name="Chen S."/>
            <person name="Yu Y."/>
            <person name="Wang X."/>
            <person name="Wang S."/>
            <person name="Zhang T."/>
            <person name="Zhou Y."/>
            <person name="He R."/>
            <person name="Meng N."/>
            <person name="Wang Y."/>
            <person name="Liu W."/>
            <person name="Liu Z."/>
            <person name="Liu J."/>
            <person name="Guo Q."/>
            <person name="Huang H."/>
            <person name="Sederoff R.R."/>
            <person name="Wang G."/>
            <person name="Qu G."/>
            <person name="Chen S."/>
        </authorList>
    </citation>
    <scope>NUCLEOTIDE SEQUENCE</scope>
    <source>
        <strain evidence="1">SC-2020</strain>
    </source>
</reference>
<dbReference type="EMBL" id="JAQIZT010000015">
    <property type="protein sequence ID" value="KAJ6969502.1"/>
    <property type="molecule type" value="Genomic_DNA"/>
</dbReference>
<protein>
    <submittedName>
        <fullName evidence="1">Uncharacterized protein</fullName>
    </submittedName>
</protein>
<keyword evidence="2" id="KW-1185">Reference proteome</keyword>
<dbReference type="Proteomes" id="UP001164929">
    <property type="component" value="Chromosome 15"/>
</dbReference>
<dbReference type="AlphaFoldDB" id="A0AAD6PVN7"/>
<evidence type="ECO:0000313" key="2">
    <source>
        <dbReference type="Proteomes" id="UP001164929"/>
    </source>
</evidence>
<evidence type="ECO:0000313" key="1">
    <source>
        <dbReference type="EMBL" id="KAJ6969502.1"/>
    </source>
</evidence>
<accession>A0AAD6PVN7</accession>
<organism evidence="1 2">
    <name type="scientific">Populus alba x Populus x berolinensis</name>
    <dbReference type="NCBI Taxonomy" id="444605"/>
    <lineage>
        <taxon>Eukaryota</taxon>
        <taxon>Viridiplantae</taxon>
        <taxon>Streptophyta</taxon>
        <taxon>Embryophyta</taxon>
        <taxon>Tracheophyta</taxon>
        <taxon>Spermatophyta</taxon>
        <taxon>Magnoliopsida</taxon>
        <taxon>eudicotyledons</taxon>
        <taxon>Gunneridae</taxon>
        <taxon>Pentapetalae</taxon>
        <taxon>rosids</taxon>
        <taxon>fabids</taxon>
        <taxon>Malpighiales</taxon>
        <taxon>Salicaceae</taxon>
        <taxon>Saliceae</taxon>
        <taxon>Populus</taxon>
    </lineage>
</organism>
<comment type="caution">
    <text evidence="1">The sequence shown here is derived from an EMBL/GenBank/DDBJ whole genome shotgun (WGS) entry which is preliminary data.</text>
</comment>
<name>A0AAD6PVN7_9ROSI</name>
<proteinExistence type="predicted"/>
<gene>
    <name evidence="1" type="ORF">NC653_034126</name>
</gene>